<evidence type="ECO:0000313" key="3">
    <source>
        <dbReference type="Proteomes" id="UP000231901"/>
    </source>
</evidence>
<dbReference type="AlphaFoldDB" id="A0A2K8QGZ4"/>
<accession>A0A2K8QGZ4</accession>
<reference evidence="3" key="1">
    <citation type="journal article" date="2018" name="Genome Announc.">
        <title>Complete genome sequence of a Dickeya fangzhongdai type strain causing bleeding canker of pear tree trunks.</title>
        <authorList>
            <person name="Zhao Y."/>
            <person name="Tian Y."/>
            <person name="Li X."/>
            <person name="Hu B."/>
        </authorList>
    </citation>
    <scope>NUCLEOTIDE SEQUENCE [LARGE SCALE GENOMIC DNA]</scope>
    <source>
        <strain evidence="3">DSM 101947</strain>
    </source>
</reference>
<organism evidence="2 3">
    <name type="scientific">Dickeya fangzhongdai</name>
    <dbReference type="NCBI Taxonomy" id="1778540"/>
    <lineage>
        <taxon>Bacteria</taxon>
        <taxon>Pseudomonadati</taxon>
        <taxon>Pseudomonadota</taxon>
        <taxon>Gammaproteobacteria</taxon>
        <taxon>Enterobacterales</taxon>
        <taxon>Pectobacteriaceae</taxon>
        <taxon>Dickeya</taxon>
    </lineage>
</organism>
<dbReference type="InterPro" id="IPR009506">
    <property type="entry name" value="YjiS-like"/>
</dbReference>
<sequence length="89" mass="10636">MIRIAIFCICILKLTGCTLFPAQFTGDTTMTQLHRPSNTAVGPRFFLHHFRQRWHAWRQRVQARKALRRLDNNRLEDMGLTRRDVDNLW</sequence>
<dbReference type="EMBL" id="CP025003">
    <property type="protein sequence ID" value="ATZ92712.1"/>
    <property type="molecule type" value="Genomic_DNA"/>
</dbReference>
<keyword evidence="3" id="KW-1185">Reference proteome</keyword>
<dbReference type="Pfam" id="PF06568">
    <property type="entry name" value="YjiS-like"/>
    <property type="match status" value="1"/>
</dbReference>
<feature type="domain" description="YjiS-like" evidence="1">
    <location>
        <begin position="50"/>
        <end position="85"/>
    </location>
</feature>
<protein>
    <submittedName>
        <fullName evidence="2">DUF1127 domain-containing protein</fullName>
    </submittedName>
</protein>
<name>A0A2K8QGZ4_9GAMM</name>
<evidence type="ECO:0000313" key="2">
    <source>
        <dbReference type="EMBL" id="ATZ92712.1"/>
    </source>
</evidence>
<gene>
    <name evidence="2" type="ORF">CVE23_01200</name>
</gene>
<proteinExistence type="predicted"/>
<dbReference type="KEGG" id="dfn:CVE23_01200"/>
<dbReference type="Proteomes" id="UP000231901">
    <property type="component" value="Chromosome"/>
</dbReference>
<evidence type="ECO:0000259" key="1">
    <source>
        <dbReference type="Pfam" id="PF06568"/>
    </source>
</evidence>